<feature type="domain" description="YhfZ helix-turn-helix" evidence="1">
    <location>
        <begin position="24"/>
        <end position="71"/>
    </location>
</feature>
<dbReference type="STRING" id="61647.LG71_12775"/>
<evidence type="ECO:0000259" key="1">
    <source>
        <dbReference type="Pfam" id="PF14502"/>
    </source>
</evidence>
<dbReference type="EMBL" id="LDZF01000009">
    <property type="protein sequence ID" value="KMK13974.1"/>
    <property type="molecule type" value="Genomic_DNA"/>
</dbReference>
<dbReference type="InterPro" id="IPR041444">
    <property type="entry name" value="HTH_41"/>
</dbReference>
<dbReference type="Pfam" id="PF14502">
    <property type="entry name" value="HTH_41"/>
    <property type="match status" value="1"/>
</dbReference>
<dbReference type="Gene3D" id="3.40.190.10">
    <property type="entry name" value="Periplasmic binding protein-like II"/>
    <property type="match status" value="2"/>
</dbReference>
<dbReference type="KEGG" id="pge:LG71_12775"/>
<comment type="caution">
    <text evidence="3">The sequence shown here is derived from an EMBL/GenBank/DDBJ whole genome shotgun (WGS) entry which is preliminary data.</text>
</comment>
<dbReference type="InterPro" id="IPR032791">
    <property type="entry name" value="YhfZ_C"/>
</dbReference>
<dbReference type="Proteomes" id="UP000036196">
    <property type="component" value="Unassembled WGS sequence"/>
</dbReference>
<feature type="domain" description="Uncharacterised protein YhfZ C-terminal" evidence="2">
    <location>
        <begin position="75"/>
        <end position="301"/>
    </location>
</feature>
<dbReference type="Pfam" id="PF14503">
    <property type="entry name" value="YhfZ_C"/>
    <property type="match status" value="1"/>
</dbReference>
<dbReference type="OrthoDB" id="147067at2"/>
<evidence type="ECO:0000259" key="2">
    <source>
        <dbReference type="Pfam" id="PF14503"/>
    </source>
</evidence>
<dbReference type="AlphaFoldDB" id="A0A089R269"/>
<name>A0A089R269_PLUGE</name>
<accession>A0A089R269</accession>
<evidence type="ECO:0000313" key="4">
    <source>
        <dbReference type="Proteomes" id="UP000036196"/>
    </source>
</evidence>
<evidence type="ECO:0000313" key="3">
    <source>
        <dbReference type="EMBL" id="KMK13974.1"/>
    </source>
</evidence>
<reference evidence="3 4" key="1">
    <citation type="submission" date="2015-05" db="EMBL/GenBank/DDBJ databases">
        <title>Genome sequences of Pluralibacter gergoviae.</title>
        <authorList>
            <person name="Greninger A.L."/>
            <person name="Miller S."/>
        </authorList>
    </citation>
    <scope>NUCLEOTIDE SEQUENCE [LARGE SCALE GENOMIC DNA]</scope>
    <source>
        <strain evidence="3 4">JS81F13</strain>
    </source>
</reference>
<dbReference type="eggNOG" id="COG2188">
    <property type="taxonomic scope" value="Bacteria"/>
</dbReference>
<keyword evidence="4" id="KW-1185">Reference proteome</keyword>
<dbReference type="PATRIC" id="fig|61647.13.peg.4136"/>
<gene>
    <name evidence="3" type="ORF">ABW06_11020</name>
</gene>
<dbReference type="SUPFAM" id="SSF53850">
    <property type="entry name" value="Periplasmic binding protein-like II"/>
    <property type="match status" value="1"/>
</dbReference>
<sequence length="301" mass="33118">MKRTFIKKEGVLLNALARYLLGERQGNRLMTIEALAVACGTSVGLTQAGLKSLEASGAVCIERRGRNGSYLLAVDHTALLANIDISNVVCAMPLPYTRMYEGLASGLKALFEGVPFYYAHMRGADSRVECLLGGVYDMAVVSRLAASSYLAEGHLSAVLELGPHTYVGEHRLICRSGRANAIRRVGIDGRSADQKMLTRACFERRNVEYVALSYHESLARVARGDIDAVVWNVVDEQVLNGLGLEARPLPQDPRLLAATEAVVLIRADDYPIKTLFNALVDKERLLDHQRRVIRGKLDPHY</sequence>
<dbReference type="NCBIfam" id="NF041241">
    <property type="entry name" value="YhfZ_full"/>
    <property type="match status" value="1"/>
</dbReference>
<dbReference type="RefSeq" id="WP_043082921.1">
    <property type="nucleotide sequence ID" value="NZ_CP009450.1"/>
</dbReference>
<proteinExistence type="predicted"/>
<protein>
    <submittedName>
        <fullName evidence="3">Uncharacterized protein</fullName>
    </submittedName>
</protein>
<organism evidence="3 4">
    <name type="scientific">Pluralibacter gergoviae</name>
    <name type="common">Enterobacter gergoviae</name>
    <dbReference type="NCBI Taxonomy" id="61647"/>
    <lineage>
        <taxon>Bacteria</taxon>
        <taxon>Pseudomonadati</taxon>
        <taxon>Pseudomonadota</taxon>
        <taxon>Gammaproteobacteria</taxon>
        <taxon>Enterobacterales</taxon>
        <taxon>Enterobacteriaceae</taxon>
        <taxon>Pluralibacter</taxon>
    </lineage>
</organism>